<feature type="chain" id="PRO_5004496697" description="DUF4906 domain-containing protein" evidence="1">
    <location>
        <begin position="22"/>
        <end position="774"/>
    </location>
</feature>
<protein>
    <recommendedName>
        <fullName evidence="4">DUF4906 domain-containing protein</fullName>
    </recommendedName>
</protein>
<comment type="caution">
    <text evidence="2">The sequence shown here is derived from an EMBL/GenBank/DDBJ whole genome shotgun (WGS) entry which is preliminary data.</text>
</comment>
<dbReference type="GeneID" id="78406396"/>
<dbReference type="AlphaFoldDB" id="S0F8F5"/>
<dbReference type="STRING" id="547042.BACCOPRO_02204"/>
<sequence>MKKIYFILTCFILALFTACQEDDFGSKATLQEGESLFTFSLPEPVVASRADLGEAGSQPIENLHILVFNEQGFFLANAKATVSEQTPMAGKCTADLPVSNRKCRLHFVANYTDYKTYSSIDTESSVIGSMVTGNNQDAYWGMVEVENIPANGLTLDKPVELIRNFAKISLNSVAEGLEVISYTVYNKASEGLVAPFNPQKGTFADFINVSDANPYEDFKQKNPDYHATTMGDIQVNELEPEDSWKTIAESYYVYERNQDNSDIPTALIVKAHYNGGNGAEGNYYYKLDIVQFMSDTYQTVTYNLLRNFEYKITINGVKSAGYATAEEAMNAAASNNLAASVQVSKVKKITDGHNTLEVSSIDTLIVKQEELVLTYQYYEGSVDQTANANKVKVSYELNSKIFSKIDTSEPGFIKLTPIALPSVLENQEIIVATESGLSRHITVRVHEPFKFVSIDCQRKVKAVQKSEFVVIMELPMGLPTAAFPLNLTIDMGANTLYPNSSKNHLPVNVTNPKDYTYDFVVDYNSYRQNRTQYCHFLTNAAQSATTVQVSGSYFEPTDPVSFVNADTKSFSSIYLNDILVNGSNRITVPFGENQAANLKFNMNDQSPVTIYVRYLELPTSTTGNLEPVYNSVGALNGYIYTPKASGQQFINFRTKDYIAAETMELFSENYEPALISYTNPWVNVQFTIPSGVVPDGKIVKVYDDAYYQNFIADLTPISSGKTIMRSFAGYQLENMLYFLYQDGKTSYRGEMSVRELIEKGGGDNKLVTVSLMQK</sequence>
<dbReference type="PROSITE" id="PS51257">
    <property type="entry name" value="PROKAR_LIPOPROTEIN"/>
    <property type="match status" value="1"/>
</dbReference>
<dbReference type="OrthoDB" id="1050276at2"/>
<evidence type="ECO:0000256" key="1">
    <source>
        <dbReference type="SAM" id="SignalP"/>
    </source>
</evidence>
<dbReference type="HOGENOM" id="CLU_361194_0_0_10"/>
<feature type="signal peptide" evidence="1">
    <location>
        <begin position="1"/>
        <end position="21"/>
    </location>
</feature>
<evidence type="ECO:0000313" key="2">
    <source>
        <dbReference type="EMBL" id="EEF76698.1"/>
    </source>
</evidence>
<keyword evidence="1" id="KW-0732">Signal</keyword>
<name>S0F8F5_9BACT</name>
<reference evidence="2 3" key="1">
    <citation type="submission" date="2008-12" db="EMBL/GenBank/DDBJ databases">
        <authorList>
            <person name="Fulton L."/>
            <person name="Clifton S."/>
            <person name="Fulton B."/>
            <person name="Xu J."/>
            <person name="Minx P."/>
            <person name="Pepin K.H."/>
            <person name="Johnson M."/>
            <person name="Bhonagiri V."/>
            <person name="Nash W.E."/>
            <person name="Mardis E.R."/>
            <person name="Wilson R.K."/>
        </authorList>
    </citation>
    <scope>NUCLEOTIDE SEQUENCE [LARGE SCALE GENOMIC DNA]</scope>
    <source>
        <strain evidence="2 3">DSM 18228</strain>
    </source>
</reference>
<dbReference type="RefSeq" id="WP_008143128.1">
    <property type="nucleotide sequence ID" value="NZ_EQ973643.1"/>
</dbReference>
<keyword evidence="3" id="KW-1185">Reference proteome</keyword>
<gene>
    <name evidence="2" type="ORF">BACCOPRO_02204</name>
</gene>
<evidence type="ECO:0000313" key="3">
    <source>
        <dbReference type="Proteomes" id="UP000014073"/>
    </source>
</evidence>
<organism evidence="2 3">
    <name type="scientific">Phocaeicola coprophilus DSM 18228 = JCM 13818</name>
    <dbReference type="NCBI Taxonomy" id="547042"/>
    <lineage>
        <taxon>Bacteria</taxon>
        <taxon>Pseudomonadati</taxon>
        <taxon>Bacteroidota</taxon>
        <taxon>Bacteroidia</taxon>
        <taxon>Bacteroidales</taxon>
        <taxon>Bacteroidaceae</taxon>
        <taxon>Phocaeicola</taxon>
    </lineage>
</organism>
<evidence type="ECO:0008006" key="4">
    <source>
        <dbReference type="Google" id="ProtNLM"/>
    </source>
</evidence>
<dbReference type="EMBL" id="ACBW01000148">
    <property type="protein sequence ID" value="EEF76698.1"/>
    <property type="molecule type" value="Genomic_DNA"/>
</dbReference>
<dbReference type="Proteomes" id="UP000014073">
    <property type="component" value="Unassembled WGS sequence"/>
</dbReference>
<proteinExistence type="predicted"/>
<dbReference type="eggNOG" id="ENOG502Z9ZY">
    <property type="taxonomic scope" value="Bacteria"/>
</dbReference>
<accession>S0F8F5</accession>